<proteinExistence type="predicted"/>
<dbReference type="PANTHER" id="PTHR27005">
    <property type="entry name" value="WALL-ASSOCIATED RECEPTOR KINASE-LIKE 21"/>
    <property type="match status" value="1"/>
</dbReference>
<dbReference type="CDD" id="cd00054">
    <property type="entry name" value="EGF_CA"/>
    <property type="match status" value="2"/>
</dbReference>
<evidence type="ECO:0000256" key="2">
    <source>
        <dbReference type="ARBA" id="ARBA00004613"/>
    </source>
</evidence>
<feature type="domain" description="Protein kinase" evidence="23">
    <location>
        <begin position="393"/>
        <end position="691"/>
    </location>
</feature>
<reference evidence="25 26" key="1">
    <citation type="submission" date="2018-02" db="EMBL/GenBank/DDBJ databases">
        <title>Draft genome of wild Prunus yedoensis var. nudiflora.</title>
        <authorList>
            <person name="Baek S."/>
            <person name="Kim J.-H."/>
            <person name="Choi K."/>
            <person name="Kim G.-B."/>
            <person name="Cho A."/>
            <person name="Jang H."/>
            <person name="Shin C.-H."/>
            <person name="Yu H.-J."/>
            <person name="Mun J.-H."/>
        </authorList>
    </citation>
    <scope>NUCLEOTIDE SEQUENCE [LARGE SCALE GENOMIC DNA]</scope>
    <source>
        <strain evidence="26">cv. Jeju island</strain>
        <tissue evidence="25">Leaf</tissue>
    </source>
</reference>
<feature type="chain" id="PRO_5016421763" evidence="22">
    <location>
        <begin position="26"/>
        <end position="691"/>
    </location>
</feature>
<dbReference type="PROSITE" id="PS50011">
    <property type="entry name" value="PROTEIN_KINASE_DOM"/>
    <property type="match status" value="1"/>
</dbReference>
<keyword evidence="16" id="KW-0325">Glycoprotein</keyword>
<feature type="transmembrane region" description="Helical" evidence="21">
    <location>
        <begin position="342"/>
        <end position="365"/>
    </location>
</feature>
<protein>
    <submittedName>
        <fullName evidence="25">Putative wall-associated receptor kinase-like 16</fullName>
    </submittedName>
</protein>
<sequence length="691" mass="76446">MALHGIILQLFLVGLVVLAAAEAQALPGCPNQCGNLSIPFPFGMAKGCYLRDEFFIDCNETNQTPTPYFNGTGIPISNLSLNGELQIMQFVARDCYDQDGSLNTKLSNTPRLKLFPPYTISGTKNKFIAVGCDTYTIIEGVRGKEKYITGCMTFCESLGSISESCSGIGCCQTSIPSGLQMRTVTMSSYYNHTFIWDFNPCSYSFIVEEGQFTFSSKSFQELKFISRLPMVLNRAIGDEPCEAAQHRQDYACKGNSTCVNPHNLSGYFCECLPGYEGNPYLPDGCQDTDECQISNPCNAGACVNVLGNYSCVCPKGFKGDGMKAGTGCSKNNPSNLFKGIRLLTISLATTVALLVLLVGSSWTYWGKKKRSNNSLVTEKIFTAEELEKATNNYHESRVLGEGGYGTVYKGILEDDKVIAIKKSKICAPAQNEQFVNEVIVLSQINHRNVVRQLGCCLETPMPLLVYKFIINGTLSEHIHNKCRESLLSWELRLKIAAETAGALAYLHSSTSTPIILRDVKTTNVLLDENYIVKVSDFGASRLIPLDQAQITTLVQGTLGYLDPEYFHTNHHVQGTLGYLDPEYFHTNHLTEKSDVYSFGVVLVELLTSKVALSFARPEAERNLASFFVCSVEEGRLNQILDEDIVNEGNIETLKELADLANRCLRVKREERPTMKHVATELEGMRIMAKHP</sequence>
<comment type="subcellular location">
    <subcellularLocation>
        <location evidence="1">Membrane</location>
        <topology evidence="1">Single-pass type I membrane protein</topology>
    </subcellularLocation>
    <subcellularLocation>
        <location evidence="2">Secreted</location>
    </subcellularLocation>
</comment>
<evidence type="ECO:0000256" key="22">
    <source>
        <dbReference type="SAM" id="SignalP"/>
    </source>
</evidence>
<evidence type="ECO:0000256" key="13">
    <source>
        <dbReference type="ARBA" id="ARBA00022989"/>
    </source>
</evidence>
<dbReference type="PROSITE" id="PS01187">
    <property type="entry name" value="EGF_CA"/>
    <property type="match status" value="1"/>
</dbReference>
<evidence type="ECO:0000256" key="14">
    <source>
        <dbReference type="ARBA" id="ARBA00023136"/>
    </source>
</evidence>
<dbReference type="PANTHER" id="PTHR27005:SF468">
    <property type="entry name" value="OS01G0310500 PROTEIN"/>
    <property type="match status" value="1"/>
</dbReference>
<dbReference type="GO" id="GO:0005576">
    <property type="term" value="C:extracellular region"/>
    <property type="evidence" value="ECO:0007669"/>
    <property type="project" value="UniProtKB-SubCell"/>
</dbReference>
<dbReference type="PROSITE" id="PS00010">
    <property type="entry name" value="ASX_HYDROXYL"/>
    <property type="match status" value="1"/>
</dbReference>
<feature type="disulfide bond" evidence="19">
    <location>
        <begin position="252"/>
        <end position="269"/>
    </location>
</feature>
<dbReference type="Proteomes" id="UP000250321">
    <property type="component" value="Unassembled WGS sequence"/>
</dbReference>
<dbReference type="InterPro" id="IPR000719">
    <property type="entry name" value="Prot_kinase_dom"/>
</dbReference>
<name>A0A314ZID5_PRUYE</name>
<dbReference type="GO" id="GO:0005886">
    <property type="term" value="C:plasma membrane"/>
    <property type="evidence" value="ECO:0007669"/>
    <property type="project" value="TreeGrafter"/>
</dbReference>
<keyword evidence="12 20" id="KW-0067">ATP-binding</keyword>
<dbReference type="CDD" id="cd14066">
    <property type="entry name" value="STKc_IRAK"/>
    <property type="match status" value="1"/>
</dbReference>
<feature type="signal peptide" evidence="22">
    <location>
        <begin position="1"/>
        <end position="25"/>
    </location>
</feature>
<evidence type="ECO:0000256" key="16">
    <source>
        <dbReference type="ARBA" id="ARBA00023180"/>
    </source>
</evidence>
<dbReference type="GO" id="GO:0005524">
    <property type="term" value="F:ATP binding"/>
    <property type="evidence" value="ECO:0007669"/>
    <property type="project" value="UniProtKB-UniRule"/>
</dbReference>
<dbReference type="EMBL" id="PJQY01000017">
    <property type="protein sequence ID" value="PQQ21242.1"/>
    <property type="molecule type" value="Genomic_DNA"/>
</dbReference>
<keyword evidence="26" id="KW-1185">Reference proteome</keyword>
<dbReference type="GO" id="GO:0007166">
    <property type="term" value="P:cell surface receptor signaling pathway"/>
    <property type="evidence" value="ECO:0007669"/>
    <property type="project" value="InterPro"/>
</dbReference>
<evidence type="ECO:0000313" key="25">
    <source>
        <dbReference type="EMBL" id="PQQ21242.1"/>
    </source>
</evidence>
<dbReference type="InterPro" id="IPR049883">
    <property type="entry name" value="NOTCH1_EGF-like"/>
</dbReference>
<dbReference type="FunFam" id="2.10.25.10:FF:000014">
    <property type="entry name" value="Latent-transforming growth factor beta-binding protein 3"/>
    <property type="match status" value="1"/>
</dbReference>
<evidence type="ECO:0000256" key="6">
    <source>
        <dbReference type="ARBA" id="ARBA00022679"/>
    </source>
</evidence>
<keyword evidence="6" id="KW-0808">Transferase</keyword>
<evidence type="ECO:0000256" key="5">
    <source>
        <dbReference type="ARBA" id="ARBA00022536"/>
    </source>
</evidence>
<dbReference type="GO" id="GO:0030247">
    <property type="term" value="F:polysaccharide binding"/>
    <property type="evidence" value="ECO:0007669"/>
    <property type="project" value="InterPro"/>
</dbReference>
<feature type="domain" description="EGF-like" evidence="24">
    <location>
        <begin position="287"/>
        <end position="323"/>
    </location>
</feature>
<evidence type="ECO:0000256" key="15">
    <source>
        <dbReference type="ARBA" id="ARBA00023157"/>
    </source>
</evidence>
<comment type="catalytic activity">
    <reaction evidence="17">
        <text>L-seryl-[protein] + ATP = O-phospho-L-seryl-[protein] + ADP + H(+)</text>
        <dbReference type="Rhea" id="RHEA:17989"/>
        <dbReference type="Rhea" id="RHEA-COMP:9863"/>
        <dbReference type="Rhea" id="RHEA-COMP:11604"/>
        <dbReference type="ChEBI" id="CHEBI:15378"/>
        <dbReference type="ChEBI" id="CHEBI:29999"/>
        <dbReference type="ChEBI" id="CHEBI:30616"/>
        <dbReference type="ChEBI" id="CHEBI:83421"/>
        <dbReference type="ChEBI" id="CHEBI:456216"/>
    </reaction>
</comment>
<dbReference type="SMART" id="SM00181">
    <property type="entry name" value="EGF"/>
    <property type="match status" value="2"/>
</dbReference>
<dbReference type="PROSITE" id="PS50026">
    <property type="entry name" value="EGF_3"/>
    <property type="match status" value="2"/>
</dbReference>
<keyword evidence="11 25" id="KW-0418">Kinase</keyword>
<evidence type="ECO:0000256" key="12">
    <source>
        <dbReference type="ARBA" id="ARBA00022840"/>
    </source>
</evidence>
<dbReference type="InterPro" id="IPR017441">
    <property type="entry name" value="Protein_kinase_ATP_BS"/>
</dbReference>
<dbReference type="Gene3D" id="1.10.510.10">
    <property type="entry name" value="Transferase(Phosphotransferase) domain 1"/>
    <property type="match status" value="2"/>
</dbReference>
<dbReference type="SUPFAM" id="SSF57196">
    <property type="entry name" value="EGF/Laminin"/>
    <property type="match status" value="1"/>
</dbReference>
<evidence type="ECO:0000256" key="4">
    <source>
        <dbReference type="ARBA" id="ARBA00022527"/>
    </source>
</evidence>
<dbReference type="InterPro" id="IPR011009">
    <property type="entry name" value="Kinase-like_dom_sf"/>
</dbReference>
<feature type="domain" description="EGF-like" evidence="24">
    <location>
        <begin position="237"/>
        <end position="286"/>
    </location>
</feature>
<dbReference type="SMART" id="SM00179">
    <property type="entry name" value="EGF_CA"/>
    <property type="match status" value="2"/>
</dbReference>
<keyword evidence="7 21" id="KW-0812">Transmembrane</keyword>
<keyword evidence="10 20" id="KW-0547">Nucleotide-binding</keyword>
<dbReference type="Gene3D" id="2.10.25.10">
    <property type="entry name" value="Laminin"/>
    <property type="match status" value="2"/>
</dbReference>
<evidence type="ECO:0000256" key="20">
    <source>
        <dbReference type="PROSITE-ProRule" id="PRU10141"/>
    </source>
</evidence>
<evidence type="ECO:0000259" key="23">
    <source>
        <dbReference type="PROSITE" id="PS50011"/>
    </source>
</evidence>
<gene>
    <name evidence="25" type="ORF">Pyn_05411</name>
</gene>
<dbReference type="Pfam" id="PF07645">
    <property type="entry name" value="EGF_CA"/>
    <property type="match status" value="1"/>
</dbReference>
<evidence type="ECO:0000256" key="7">
    <source>
        <dbReference type="ARBA" id="ARBA00022692"/>
    </source>
</evidence>
<evidence type="ECO:0000256" key="8">
    <source>
        <dbReference type="ARBA" id="ARBA00022729"/>
    </source>
</evidence>
<dbReference type="AlphaFoldDB" id="A0A314ZID5"/>
<keyword evidence="13 21" id="KW-1133">Transmembrane helix</keyword>
<dbReference type="InterPro" id="IPR025287">
    <property type="entry name" value="WAK_GUB"/>
</dbReference>
<keyword evidence="3" id="KW-0964">Secreted</keyword>
<dbReference type="GO" id="GO:0004674">
    <property type="term" value="F:protein serine/threonine kinase activity"/>
    <property type="evidence" value="ECO:0007669"/>
    <property type="project" value="UniProtKB-KW"/>
</dbReference>
<keyword evidence="9" id="KW-0677">Repeat</keyword>
<keyword evidence="15 19" id="KW-1015">Disulfide bond</keyword>
<keyword evidence="4" id="KW-0723">Serine/threonine-protein kinase</keyword>
<comment type="caution">
    <text evidence="25">The sequence shown here is derived from an EMBL/GenBank/DDBJ whole genome shotgun (WGS) entry which is preliminary data.</text>
</comment>
<evidence type="ECO:0000256" key="11">
    <source>
        <dbReference type="ARBA" id="ARBA00022777"/>
    </source>
</evidence>
<dbReference type="STRING" id="2094558.A0A314ZID5"/>
<evidence type="ECO:0000256" key="3">
    <source>
        <dbReference type="ARBA" id="ARBA00022525"/>
    </source>
</evidence>
<dbReference type="InterPro" id="IPR000742">
    <property type="entry name" value="EGF"/>
</dbReference>
<evidence type="ECO:0000256" key="10">
    <source>
        <dbReference type="ARBA" id="ARBA00022741"/>
    </source>
</evidence>
<dbReference type="InterPro" id="IPR018097">
    <property type="entry name" value="EGF_Ca-bd_CS"/>
</dbReference>
<dbReference type="InterPro" id="IPR001881">
    <property type="entry name" value="EGF-like_Ca-bd_dom"/>
</dbReference>
<keyword evidence="14 21" id="KW-0472">Membrane</keyword>
<keyword evidence="8 22" id="KW-0732">Signal</keyword>
<dbReference type="FunFam" id="3.30.200.20:FF:000043">
    <property type="entry name" value="Wall-associated receptor kinase 2"/>
    <property type="match status" value="1"/>
</dbReference>
<dbReference type="PROSITE" id="PS00107">
    <property type="entry name" value="PROTEIN_KINASE_ATP"/>
    <property type="match status" value="1"/>
</dbReference>
<dbReference type="GO" id="GO:0005509">
    <property type="term" value="F:calcium ion binding"/>
    <property type="evidence" value="ECO:0007669"/>
    <property type="project" value="InterPro"/>
</dbReference>
<dbReference type="OrthoDB" id="1183980at2759"/>
<organism evidence="25 26">
    <name type="scientific">Prunus yedoensis var. nudiflora</name>
    <dbReference type="NCBI Taxonomy" id="2094558"/>
    <lineage>
        <taxon>Eukaryota</taxon>
        <taxon>Viridiplantae</taxon>
        <taxon>Streptophyta</taxon>
        <taxon>Embryophyta</taxon>
        <taxon>Tracheophyta</taxon>
        <taxon>Spermatophyta</taxon>
        <taxon>Magnoliopsida</taxon>
        <taxon>eudicotyledons</taxon>
        <taxon>Gunneridae</taxon>
        <taxon>Pentapetalae</taxon>
        <taxon>rosids</taxon>
        <taxon>fabids</taxon>
        <taxon>Rosales</taxon>
        <taxon>Rosaceae</taxon>
        <taxon>Amygdaloideae</taxon>
        <taxon>Amygdaleae</taxon>
        <taxon>Prunus</taxon>
    </lineage>
</organism>
<evidence type="ECO:0000256" key="19">
    <source>
        <dbReference type="PROSITE-ProRule" id="PRU00076"/>
    </source>
</evidence>
<dbReference type="Pfam" id="PF13947">
    <property type="entry name" value="GUB_WAK_bind"/>
    <property type="match status" value="1"/>
</dbReference>
<dbReference type="InterPro" id="IPR045274">
    <property type="entry name" value="WAK-like"/>
</dbReference>
<dbReference type="Gene3D" id="3.30.200.20">
    <property type="entry name" value="Phosphorylase Kinase, domain 1"/>
    <property type="match status" value="1"/>
</dbReference>
<evidence type="ECO:0000313" key="26">
    <source>
        <dbReference type="Proteomes" id="UP000250321"/>
    </source>
</evidence>
<evidence type="ECO:0000256" key="18">
    <source>
        <dbReference type="ARBA" id="ARBA00047951"/>
    </source>
</evidence>
<accession>A0A314ZID5</accession>
<comment type="catalytic activity">
    <reaction evidence="18">
        <text>L-threonyl-[protein] + ATP = O-phospho-L-threonyl-[protein] + ADP + H(+)</text>
        <dbReference type="Rhea" id="RHEA:46608"/>
        <dbReference type="Rhea" id="RHEA-COMP:11060"/>
        <dbReference type="Rhea" id="RHEA-COMP:11605"/>
        <dbReference type="ChEBI" id="CHEBI:15378"/>
        <dbReference type="ChEBI" id="CHEBI:30013"/>
        <dbReference type="ChEBI" id="CHEBI:30616"/>
        <dbReference type="ChEBI" id="CHEBI:61977"/>
        <dbReference type="ChEBI" id="CHEBI:456216"/>
    </reaction>
</comment>
<keyword evidence="5 19" id="KW-0245">EGF-like domain</keyword>
<dbReference type="InterPro" id="IPR000152">
    <property type="entry name" value="EGF-type_Asp/Asn_hydroxyl_site"/>
</dbReference>
<dbReference type="Pfam" id="PF00069">
    <property type="entry name" value="Pkinase"/>
    <property type="match status" value="1"/>
</dbReference>
<comment type="caution">
    <text evidence="19">Lacks conserved residue(s) required for the propagation of feature annotation.</text>
</comment>
<evidence type="ECO:0000256" key="9">
    <source>
        <dbReference type="ARBA" id="ARBA00022737"/>
    </source>
</evidence>
<dbReference type="SMART" id="SM00220">
    <property type="entry name" value="S_TKc"/>
    <property type="match status" value="1"/>
</dbReference>
<evidence type="ECO:0000256" key="17">
    <source>
        <dbReference type="ARBA" id="ARBA00047558"/>
    </source>
</evidence>
<dbReference type="SUPFAM" id="SSF56112">
    <property type="entry name" value="Protein kinase-like (PK-like)"/>
    <property type="match status" value="1"/>
</dbReference>
<keyword evidence="25" id="KW-0675">Receptor</keyword>
<evidence type="ECO:0000256" key="21">
    <source>
        <dbReference type="SAM" id="Phobius"/>
    </source>
</evidence>
<evidence type="ECO:0000256" key="1">
    <source>
        <dbReference type="ARBA" id="ARBA00004479"/>
    </source>
</evidence>
<evidence type="ECO:0000259" key="24">
    <source>
        <dbReference type="PROSITE" id="PS50026"/>
    </source>
</evidence>
<feature type="binding site" evidence="20">
    <location>
        <position position="422"/>
    </location>
    <ligand>
        <name>ATP</name>
        <dbReference type="ChEBI" id="CHEBI:30616"/>
    </ligand>
</feature>